<evidence type="ECO:0000313" key="3">
    <source>
        <dbReference type="Proteomes" id="UP000031982"/>
    </source>
</evidence>
<keyword evidence="3" id="KW-1185">Reference proteome</keyword>
<sequence>MDQWKKVSEEAVPFSSQNKSREKHRRGSCRIRKQKAPGLCLADEVRKVCTSRTH</sequence>
<dbReference type="EMBL" id="JXLP01000002">
    <property type="protein sequence ID" value="KIL80003.1"/>
    <property type="molecule type" value="Genomic_DNA"/>
</dbReference>
<feature type="compositionally biased region" description="Basic residues" evidence="1">
    <location>
        <begin position="21"/>
        <end position="30"/>
    </location>
</feature>
<accession>A0ABR5AZ46</accession>
<gene>
    <name evidence="2" type="ORF">SD77_2457</name>
</gene>
<comment type="caution">
    <text evidence="2">The sequence shown here is derived from an EMBL/GenBank/DDBJ whole genome shotgun (WGS) entry which is preliminary data.</text>
</comment>
<feature type="region of interest" description="Disordered" evidence="1">
    <location>
        <begin position="1"/>
        <end position="30"/>
    </location>
</feature>
<evidence type="ECO:0008006" key="4">
    <source>
        <dbReference type="Google" id="ProtNLM"/>
    </source>
</evidence>
<dbReference type="Proteomes" id="UP000031982">
    <property type="component" value="Unassembled WGS sequence"/>
</dbReference>
<evidence type="ECO:0000256" key="1">
    <source>
        <dbReference type="SAM" id="MobiDB-lite"/>
    </source>
</evidence>
<reference evidence="2 3" key="1">
    <citation type="submission" date="2015-01" db="EMBL/GenBank/DDBJ databases">
        <title>Genome Assembly of Bacillus badius MTCC 1458.</title>
        <authorList>
            <person name="Verma A."/>
            <person name="Khatri I."/>
            <person name="Mual P."/>
            <person name="Subramanian S."/>
            <person name="Krishnamurthi S."/>
        </authorList>
    </citation>
    <scope>NUCLEOTIDE SEQUENCE [LARGE SCALE GENOMIC DNA]</scope>
    <source>
        <strain evidence="2 3">MTCC 1458</strain>
    </source>
</reference>
<evidence type="ECO:0000313" key="2">
    <source>
        <dbReference type="EMBL" id="KIL80003.1"/>
    </source>
</evidence>
<organism evidence="2 3">
    <name type="scientific">Bacillus badius</name>
    <dbReference type="NCBI Taxonomy" id="1455"/>
    <lineage>
        <taxon>Bacteria</taxon>
        <taxon>Bacillati</taxon>
        <taxon>Bacillota</taxon>
        <taxon>Bacilli</taxon>
        <taxon>Bacillales</taxon>
        <taxon>Bacillaceae</taxon>
        <taxon>Pseudobacillus</taxon>
    </lineage>
</organism>
<name>A0ABR5AZ46_BACBA</name>
<protein>
    <recommendedName>
        <fullName evidence="4">Ribose 5-phosphate isomerase B</fullName>
    </recommendedName>
</protein>
<proteinExistence type="predicted"/>